<evidence type="ECO:0000256" key="1">
    <source>
        <dbReference type="SAM" id="MobiDB-lite"/>
    </source>
</evidence>
<dbReference type="Proteomes" id="UP001066276">
    <property type="component" value="Chromosome 4_2"/>
</dbReference>
<evidence type="ECO:0000313" key="3">
    <source>
        <dbReference type="Proteomes" id="UP001066276"/>
    </source>
</evidence>
<proteinExistence type="predicted"/>
<keyword evidence="3" id="KW-1185">Reference proteome</keyword>
<dbReference type="EMBL" id="JANPWB010000008">
    <property type="protein sequence ID" value="KAJ1162315.1"/>
    <property type="molecule type" value="Genomic_DNA"/>
</dbReference>
<reference evidence="2" key="1">
    <citation type="journal article" date="2022" name="bioRxiv">
        <title>Sequencing and chromosome-scale assembly of the giantPleurodeles waltlgenome.</title>
        <authorList>
            <person name="Brown T."/>
            <person name="Elewa A."/>
            <person name="Iarovenko S."/>
            <person name="Subramanian E."/>
            <person name="Araus A.J."/>
            <person name="Petzold A."/>
            <person name="Susuki M."/>
            <person name="Suzuki K.-i.T."/>
            <person name="Hayashi T."/>
            <person name="Toyoda A."/>
            <person name="Oliveira C."/>
            <person name="Osipova E."/>
            <person name="Leigh N.D."/>
            <person name="Simon A."/>
            <person name="Yun M.H."/>
        </authorList>
    </citation>
    <scope>NUCLEOTIDE SEQUENCE</scope>
    <source>
        <strain evidence="2">20211129_DDA</strain>
        <tissue evidence="2">Liver</tissue>
    </source>
</reference>
<gene>
    <name evidence="2" type="ORF">NDU88_002783</name>
</gene>
<organism evidence="2 3">
    <name type="scientific">Pleurodeles waltl</name>
    <name type="common">Iberian ribbed newt</name>
    <dbReference type="NCBI Taxonomy" id="8319"/>
    <lineage>
        <taxon>Eukaryota</taxon>
        <taxon>Metazoa</taxon>
        <taxon>Chordata</taxon>
        <taxon>Craniata</taxon>
        <taxon>Vertebrata</taxon>
        <taxon>Euteleostomi</taxon>
        <taxon>Amphibia</taxon>
        <taxon>Batrachia</taxon>
        <taxon>Caudata</taxon>
        <taxon>Salamandroidea</taxon>
        <taxon>Salamandridae</taxon>
        <taxon>Pleurodelinae</taxon>
        <taxon>Pleurodeles</taxon>
    </lineage>
</organism>
<accession>A0AAV7SDW8</accession>
<evidence type="ECO:0000313" key="2">
    <source>
        <dbReference type="EMBL" id="KAJ1162315.1"/>
    </source>
</evidence>
<protein>
    <submittedName>
        <fullName evidence="2">Uncharacterized protein</fullName>
    </submittedName>
</protein>
<feature type="compositionally biased region" description="Basic and acidic residues" evidence="1">
    <location>
        <begin position="65"/>
        <end position="75"/>
    </location>
</feature>
<sequence>MPLGLSTEALRSVWDVDGVERATCGREEVSRSAAGWAAAHIGPRRPDNTGPGGPQLGALPPRGRRPQDLKWERTI</sequence>
<dbReference type="AlphaFoldDB" id="A0AAV7SDW8"/>
<name>A0AAV7SDW8_PLEWA</name>
<feature type="region of interest" description="Disordered" evidence="1">
    <location>
        <begin position="40"/>
        <end position="75"/>
    </location>
</feature>
<comment type="caution">
    <text evidence="2">The sequence shown here is derived from an EMBL/GenBank/DDBJ whole genome shotgun (WGS) entry which is preliminary data.</text>
</comment>